<protein>
    <submittedName>
        <fullName evidence="1">Predicted dithiol-disulfide oxidoreductase, DUF899 family</fullName>
    </submittedName>
</protein>
<dbReference type="InterPro" id="IPR010296">
    <property type="entry name" value="DUF899_thioredox"/>
</dbReference>
<dbReference type="InterPro" id="IPR036249">
    <property type="entry name" value="Thioredoxin-like_sf"/>
</dbReference>
<organism evidence="1 2">
    <name type="scientific">Micromonospora echinofusca</name>
    <dbReference type="NCBI Taxonomy" id="47858"/>
    <lineage>
        <taxon>Bacteria</taxon>
        <taxon>Bacillati</taxon>
        <taxon>Actinomycetota</taxon>
        <taxon>Actinomycetes</taxon>
        <taxon>Micromonosporales</taxon>
        <taxon>Micromonosporaceae</taxon>
        <taxon>Micromonospora</taxon>
    </lineage>
</organism>
<dbReference type="Proteomes" id="UP000198251">
    <property type="component" value="Chromosome I"/>
</dbReference>
<name>A0A1C5GA08_MICEH</name>
<dbReference type="EMBL" id="LT607733">
    <property type="protein sequence ID" value="SCG16753.1"/>
    <property type="molecule type" value="Genomic_DNA"/>
</dbReference>
<dbReference type="SUPFAM" id="SSF52833">
    <property type="entry name" value="Thioredoxin-like"/>
    <property type="match status" value="1"/>
</dbReference>
<gene>
    <name evidence="1" type="ORF">GA0070610_3027</name>
</gene>
<proteinExistence type="predicted"/>
<dbReference type="Pfam" id="PF05988">
    <property type="entry name" value="DUF899"/>
    <property type="match status" value="1"/>
</dbReference>
<keyword evidence="2" id="KW-1185">Reference proteome</keyword>
<reference evidence="1 2" key="1">
    <citation type="submission" date="2016-06" db="EMBL/GenBank/DDBJ databases">
        <authorList>
            <person name="Kjaerup R.B."/>
            <person name="Dalgaard T.S."/>
            <person name="Juul-Madsen H.R."/>
        </authorList>
    </citation>
    <scope>NUCLEOTIDE SEQUENCE [LARGE SCALE GENOMIC DNA]</scope>
    <source>
        <strain evidence="1 2">DSM 43913</strain>
    </source>
</reference>
<sequence>MNAYRPIRMGQALQRKGVSSMTIPKVVSRDEWVEARKELLEREKEITRRRDEVTALRRELPAVAVEKDYSLTGPSGSVRLADMFEGRRQLLVYHFMFDPEWTEGCSSCSLLADNFGHLAHLHASDTTLAVVSRAPYATLASFRSRMGWGFPWYSSHGSDFNYDFHATNDPAVAPVEYNYKDAETLTAQGLTGFIKGEGHGLSVFVRDGERILHTYSVYGRGLETLLNTYNFLDLTPLGRQRYVNEFPLHDTYDTATAGGDCHCH</sequence>
<dbReference type="AlphaFoldDB" id="A0A1C5GA08"/>
<evidence type="ECO:0000313" key="1">
    <source>
        <dbReference type="EMBL" id="SCG16753.1"/>
    </source>
</evidence>
<accession>A0A1C5GA08</accession>
<evidence type="ECO:0000313" key="2">
    <source>
        <dbReference type="Proteomes" id="UP000198251"/>
    </source>
</evidence>